<evidence type="ECO:0000313" key="2">
    <source>
        <dbReference type="EMBL" id="GFO99006.1"/>
    </source>
</evidence>
<reference evidence="2" key="1">
    <citation type="submission" date="2020-07" db="EMBL/GenBank/DDBJ databases">
        <title>Draft genome sequence of Lactobacillus helveticus strain H-8.</title>
        <authorList>
            <person name="Endo A."/>
            <person name="Maeno S."/>
            <person name="Kido Y."/>
        </authorList>
    </citation>
    <scope>NUCLEOTIDE SEQUENCE</scope>
    <source>
        <strain evidence="2">H-8</strain>
    </source>
</reference>
<keyword evidence="1" id="KW-0472">Membrane</keyword>
<dbReference type="EMBL" id="BLYO01000157">
    <property type="protein sequence ID" value="GFO99006.1"/>
    <property type="molecule type" value="Genomic_DNA"/>
</dbReference>
<dbReference type="Proteomes" id="UP000618094">
    <property type="component" value="Unassembled WGS sequence"/>
</dbReference>
<keyword evidence="1" id="KW-0812">Transmembrane</keyword>
<evidence type="ECO:0000256" key="1">
    <source>
        <dbReference type="SAM" id="Phobius"/>
    </source>
</evidence>
<keyword evidence="1" id="KW-1133">Transmembrane helix</keyword>
<proteinExistence type="predicted"/>
<accession>A0A8H9F7J6</accession>
<comment type="caution">
    <text evidence="2">The sequence shown here is derived from an EMBL/GenBank/DDBJ whole genome shotgun (WGS) entry which is preliminary data.</text>
</comment>
<name>A0A8H9F7J6_LACHE</name>
<sequence length="78" mass="8911">MVLILTSITFMTGTTNIKFGHTFYVIVGILLMLAALAIFRRGRKMSKKLKKDDSNLEVVQTYLIAFVLLFTGFLNFFK</sequence>
<protein>
    <submittedName>
        <fullName evidence="2">Uncharacterized protein</fullName>
    </submittedName>
</protein>
<gene>
    <name evidence="2" type="ORF">LHEH8_07620</name>
</gene>
<feature type="transmembrane region" description="Helical" evidence="1">
    <location>
        <begin position="59"/>
        <end position="77"/>
    </location>
</feature>
<feature type="transmembrane region" description="Helical" evidence="1">
    <location>
        <begin position="20"/>
        <end position="39"/>
    </location>
</feature>
<evidence type="ECO:0000313" key="3">
    <source>
        <dbReference type="Proteomes" id="UP000618094"/>
    </source>
</evidence>
<dbReference type="AlphaFoldDB" id="A0A8H9F7J6"/>
<organism evidence="2 3">
    <name type="scientific">Lactobacillus helveticus</name>
    <name type="common">Lactobacillus suntoryeus</name>
    <dbReference type="NCBI Taxonomy" id="1587"/>
    <lineage>
        <taxon>Bacteria</taxon>
        <taxon>Bacillati</taxon>
        <taxon>Bacillota</taxon>
        <taxon>Bacilli</taxon>
        <taxon>Lactobacillales</taxon>
        <taxon>Lactobacillaceae</taxon>
        <taxon>Lactobacillus</taxon>
    </lineage>
</organism>